<organism evidence="2 3">
    <name type="scientific">Knufia obscura</name>
    <dbReference type="NCBI Taxonomy" id="1635080"/>
    <lineage>
        <taxon>Eukaryota</taxon>
        <taxon>Fungi</taxon>
        <taxon>Dikarya</taxon>
        <taxon>Ascomycota</taxon>
        <taxon>Pezizomycotina</taxon>
        <taxon>Eurotiomycetes</taxon>
        <taxon>Chaetothyriomycetidae</taxon>
        <taxon>Chaetothyriales</taxon>
        <taxon>Trichomeriaceae</taxon>
        <taxon>Knufia</taxon>
    </lineage>
</organism>
<feature type="compositionally biased region" description="Low complexity" evidence="1">
    <location>
        <begin position="43"/>
        <end position="56"/>
    </location>
</feature>
<evidence type="ECO:0000313" key="3">
    <source>
        <dbReference type="Proteomes" id="UP001334248"/>
    </source>
</evidence>
<proteinExistence type="predicted"/>
<reference evidence="2 3" key="1">
    <citation type="journal article" date="2023" name="Res Sq">
        <title>Genomic and morphological characterization of Knufia obscura isolated from the Mars 2020 spacecraft assembly facility.</title>
        <authorList>
            <person name="Chander A.M."/>
            <person name="Teixeira M.M."/>
            <person name="Singh N.K."/>
            <person name="Williams M.P."/>
            <person name="Parker C.W."/>
            <person name="Leo P."/>
            <person name="Stajich J.E."/>
            <person name="Torok T."/>
            <person name="Tighe S."/>
            <person name="Mason C.E."/>
            <person name="Venkateswaran K."/>
        </authorList>
    </citation>
    <scope>NUCLEOTIDE SEQUENCE [LARGE SCALE GENOMIC DNA]</scope>
    <source>
        <strain evidence="2 3">CCFEE 5817</strain>
    </source>
</reference>
<comment type="caution">
    <text evidence="2">The sequence shown here is derived from an EMBL/GenBank/DDBJ whole genome shotgun (WGS) entry which is preliminary data.</text>
</comment>
<keyword evidence="3" id="KW-1185">Reference proteome</keyword>
<dbReference type="EMBL" id="JAVHJV010000011">
    <property type="protein sequence ID" value="KAK5939085.1"/>
    <property type="molecule type" value="Genomic_DNA"/>
</dbReference>
<dbReference type="GeneID" id="90001837"/>
<feature type="compositionally biased region" description="Polar residues" evidence="1">
    <location>
        <begin position="76"/>
        <end position="86"/>
    </location>
</feature>
<gene>
    <name evidence="2" type="ORF">PMZ80_008388</name>
</gene>
<accession>A0ABR0REN0</accession>
<name>A0ABR0REN0_9EURO</name>
<feature type="compositionally biased region" description="Polar residues" evidence="1">
    <location>
        <begin position="111"/>
        <end position="126"/>
    </location>
</feature>
<dbReference type="Proteomes" id="UP001334248">
    <property type="component" value="Unassembled WGS sequence"/>
</dbReference>
<feature type="compositionally biased region" description="Polar residues" evidence="1">
    <location>
        <begin position="22"/>
        <end position="32"/>
    </location>
</feature>
<evidence type="ECO:0000256" key="1">
    <source>
        <dbReference type="SAM" id="MobiDB-lite"/>
    </source>
</evidence>
<sequence length="404" mass="44401">MPLNSLQDTVRAGPASRKRTYDQITRSQSRSVTPPSSKRRRTNTSPPTTSPPRQTSSPPPSPPQRFVGDGLDFRRPTSSAMAQAQEQDAVDLTLDEDSDDGGDSIGLDYSPWSNSIDLSRDTSAVPSQPAIDRVRINLPPRPNQSQQPEMQSQSRTAPEVIELSDSEDDDVQIVGERQAPRRPVLPAPREIDRVLRTPPPELRRSNAQTFADTLRSLPSFFGLGRPDLRQPPAGPYPGRSILDHARAVLQQGVPPSPLNMGTYDDIDGLEEYDNITMDYGAPAFVIEDPGADDVVVEDYKPPTAAREGFTKDIDEEGDVLVCVGCEDELAAGDDEVKAQVWVSKKCGHVYCGACASRRVASRGGNDRDRKRKSKQLKLDELKHCKVEGCNQKLSAKTALFQVYL</sequence>
<feature type="compositionally biased region" description="Acidic residues" evidence="1">
    <location>
        <begin position="93"/>
        <end position="102"/>
    </location>
</feature>
<dbReference type="RefSeq" id="XP_064727175.1">
    <property type="nucleotide sequence ID" value="XM_064876788.1"/>
</dbReference>
<dbReference type="PANTHER" id="PTHR28042:SF1">
    <property type="entry name" value="E3 UBIQUITIN-PROTEIN LIGASE COMPLEX SLX5-SLX8 SUBUNIT SLX5"/>
    <property type="match status" value="1"/>
</dbReference>
<feature type="region of interest" description="Disordered" evidence="1">
    <location>
        <begin position="1"/>
        <end position="158"/>
    </location>
</feature>
<dbReference type="InterPro" id="IPR038886">
    <property type="entry name" value="E3_SLX5/Rfp1"/>
</dbReference>
<protein>
    <recommendedName>
        <fullName evidence="4">RING finger domain protein</fullName>
    </recommendedName>
</protein>
<evidence type="ECO:0000313" key="2">
    <source>
        <dbReference type="EMBL" id="KAK5939085.1"/>
    </source>
</evidence>
<evidence type="ECO:0008006" key="4">
    <source>
        <dbReference type="Google" id="ProtNLM"/>
    </source>
</evidence>
<feature type="compositionally biased region" description="Polar residues" evidence="1">
    <location>
        <begin position="143"/>
        <end position="156"/>
    </location>
</feature>
<dbReference type="PANTHER" id="PTHR28042">
    <property type="entry name" value="E3 UBIQUITIN-PROTEIN LIGASE COMPLEX SLX5-SLX8 SUBUNIT SLX5"/>
    <property type="match status" value="1"/>
</dbReference>